<dbReference type="GO" id="GO:0006412">
    <property type="term" value="P:translation"/>
    <property type="evidence" value="ECO:0007669"/>
    <property type="project" value="InterPro"/>
</dbReference>
<dbReference type="PANTHER" id="PTHR21349:SF7">
    <property type="entry name" value="LARGE RIBOSOMAL SUBUNIT PROTEIN BL21C"/>
    <property type="match status" value="1"/>
</dbReference>
<evidence type="ECO:0000256" key="6">
    <source>
        <dbReference type="ARBA" id="ARBA00022980"/>
    </source>
</evidence>
<organism evidence="9">
    <name type="scientific">Leiomenia cribrosa</name>
    <dbReference type="NCBI Taxonomy" id="217483"/>
    <lineage>
        <taxon>Eukaryota</taxon>
        <taxon>Rhodophyta</taxon>
        <taxon>Florideophyceae</taxon>
        <taxon>Rhodymeniophycidae</taxon>
        <taxon>Gigartinales</taxon>
        <taxon>Kallymeniaceae</taxon>
        <taxon>Leiomenia</taxon>
    </lineage>
</organism>
<evidence type="ECO:0000256" key="8">
    <source>
        <dbReference type="ARBA" id="ARBA00035397"/>
    </source>
</evidence>
<reference evidence="9" key="2">
    <citation type="submission" date="2019-04" db="EMBL/GenBank/DDBJ databases">
        <authorList>
            <person name="Pasella M."/>
        </authorList>
    </citation>
    <scope>NUCLEOTIDE SEQUENCE</scope>
    <source>
        <strain evidence="9">HV05337</strain>
    </source>
</reference>
<keyword evidence="6 9" id="KW-0689">Ribosomal protein</keyword>
<accession>A0A4D6WUY0</accession>
<reference evidence="9" key="1">
    <citation type="journal article" date="2019" name="Mol. Phylogenet. Evol.">
        <title>Morphological evolution and classification of the red algal order Ceramiales inferred using plastid phylogenomics.</title>
        <authorList>
            <person name="Diaz-Tapia P."/>
            <person name="Pasella M.M."/>
            <person name="Verbruggen H."/>
            <person name="Maggs C.A."/>
        </authorList>
    </citation>
    <scope>NUCLEOTIDE SEQUENCE</scope>
    <source>
        <strain evidence="9">HV05337</strain>
    </source>
</reference>
<dbReference type="Pfam" id="PF00829">
    <property type="entry name" value="Ribosomal_L21p"/>
    <property type="match status" value="1"/>
</dbReference>
<dbReference type="InterPro" id="IPR018258">
    <property type="entry name" value="Ribosomal_bL21_CS"/>
</dbReference>
<sequence length="104" mass="12067">MKYAIIEANGAQMSVEEGKFYDFNYIKGEPGDIIQLNRILLLKANNKVNIGYPCLKNIYIKAKILKHLKSKKITVFKMKSKKNTKSKQGHRQKLTRLLIQNIMQ</sequence>
<evidence type="ECO:0000256" key="3">
    <source>
        <dbReference type="ARBA" id="ARBA00022640"/>
    </source>
</evidence>
<dbReference type="PANTHER" id="PTHR21349">
    <property type="entry name" value="50S RIBOSOMAL PROTEIN L21"/>
    <property type="match status" value="1"/>
</dbReference>
<dbReference type="InterPro" id="IPR036164">
    <property type="entry name" value="bL21-like_sf"/>
</dbReference>
<evidence type="ECO:0000256" key="1">
    <source>
        <dbReference type="ARBA" id="ARBA00004474"/>
    </source>
</evidence>
<keyword evidence="5" id="KW-0694">RNA-binding</keyword>
<dbReference type="InterPro" id="IPR001787">
    <property type="entry name" value="Ribosomal_bL21"/>
</dbReference>
<dbReference type="NCBIfam" id="TIGR00061">
    <property type="entry name" value="L21"/>
    <property type="match status" value="1"/>
</dbReference>
<keyword evidence="3 9" id="KW-0934">Plastid</keyword>
<dbReference type="SUPFAM" id="SSF141091">
    <property type="entry name" value="L21p-like"/>
    <property type="match status" value="1"/>
</dbReference>
<keyword evidence="4" id="KW-0699">rRNA-binding</keyword>
<geneLocation type="plastid" evidence="9"/>
<comment type="subcellular location">
    <subcellularLocation>
        <location evidence="1">Plastid</location>
    </subcellularLocation>
</comment>
<evidence type="ECO:0000313" key="9">
    <source>
        <dbReference type="EMBL" id="QCI07439.1"/>
    </source>
</evidence>
<evidence type="ECO:0000256" key="7">
    <source>
        <dbReference type="ARBA" id="ARBA00023274"/>
    </source>
</evidence>
<name>A0A4D6WUY0_9FLOR</name>
<comment type="similarity">
    <text evidence="2">Belongs to the bacterial ribosomal protein bL21 family.</text>
</comment>
<proteinExistence type="inferred from homology"/>
<gene>
    <name evidence="9" type="primary">rpl21</name>
</gene>
<protein>
    <recommendedName>
        <fullName evidence="8">50S ribosomal protein L21, chloroplastic</fullName>
    </recommendedName>
</protein>
<dbReference type="GO" id="GO:0003735">
    <property type="term" value="F:structural constituent of ribosome"/>
    <property type="evidence" value="ECO:0007669"/>
    <property type="project" value="InterPro"/>
</dbReference>
<dbReference type="PROSITE" id="PS01169">
    <property type="entry name" value="RIBOSOMAL_L21"/>
    <property type="match status" value="1"/>
</dbReference>
<dbReference type="GO" id="GO:0019843">
    <property type="term" value="F:rRNA binding"/>
    <property type="evidence" value="ECO:0007669"/>
    <property type="project" value="UniProtKB-KW"/>
</dbReference>
<dbReference type="InterPro" id="IPR028909">
    <property type="entry name" value="bL21-like"/>
</dbReference>
<evidence type="ECO:0000256" key="4">
    <source>
        <dbReference type="ARBA" id="ARBA00022730"/>
    </source>
</evidence>
<dbReference type="GO" id="GO:0005762">
    <property type="term" value="C:mitochondrial large ribosomal subunit"/>
    <property type="evidence" value="ECO:0007669"/>
    <property type="project" value="TreeGrafter"/>
</dbReference>
<dbReference type="EMBL" id="MK814681">
    <property type="protein sequence ID" value="QCI07439.1"/>
    <property type="molecule type" value="Genomic_DNA"/>
</dbReference>
<dbReference type="HAMAP" id="MF_01363">
    <property type="entry name" value="Ribosomal_bL21"/>
    <property type="match status" value="1"/>
</dbReference>
<evidence type="ECO:0000256" key="5">
    <source>
        <dbReference type="ARBA" id="ARBA00022884"/>
    </source>
</evidence>
<dbReference type="GO" id="GO:0009536">
    <property type="term" value="C:plastid"/>
    <property type="evidence" value="ECO:0007669"/>
    <property type="project" value="UniProtKB-SubCell"/>
</dbReference>
<keyword evidence="7" id="KW-0687">Ribonucleoprotein</keyword>
<dbReference type="AlphaFoldDB" id="A0A4D6WUY0"/>
<evidence type="ECO:0000256" key="2">
    <source>
        <dbReference type="ARBA" id="ARBA00008563"/>
    </source>
</evidence>